<evidence type="ECO:0000256" key="8">
    <source>
        <dbReference type="ARBA" id="ARBA00022692"/>
    </source>
</evidence>
<dbReference type="GO" id="GO:0005524">
    <property type="term" value="F:ATP binding"/>
    <property type="evidence" value="ECO:0007669"/>
    <property type="project" value="UniProtKB-KW"/>
</dbReference>
<dbReference type="PANTHER" id="PTHR44936:SF5">
    <property type="entry name" value="SENSOR HISTIDINE KINASE ENVZ"/>
    <property type="match status" value="1"/>
</dbReference>
<keyword evidence="12 15" id="KW-1133">Transmembrane helix</keyword>
<keyword evidence="5" id="KW-0997">Cell inner membrane</keyword>
<protein>
    <recommendedName>
        <fullName evidence="3">histidine kinase</fullName>
        <ecNumber evidence="3">2.7.13.3</ecNumber>
    </recommendedName>
</protein>
<keyword evidence="6" id="KW-0597">Phosphoprotein</keyword>
<keyword evidence="10" id="KW-0418">Kinase</keyword>
<reference evidence="18 19" key="1">
    <citation type="journal article" date="2016" name="Antonie Van Leeuwenhoek">
        <title>Dongia soli sp. nov., isolated from soil from Dokdo, Korea.</title>
        <authorList>
            <person name="Kim D.U."/>
            <person name="Lee H."/>
            <person name="Kim H."/>
            <person name="Kim S.G."/>
            <person name="Ka J.O."/>
        </authorList>
    </citation>
    <scope>NUCLEOTIDE SEQUENCE [LARGE SCALE GENOMIC DNA]</scope>
    <source>
        <strain evidence="18 19">D78</strain>
    </source>
</reference>
<evidence type="ECO:0000256" key="9">
    <source>
        <dbReference type="ARBA" id="ARBA00022741"/>
    </source>
</evidence>
<feature type="domain" description="Histidine kinase" evidence="16">
    <location>
        <begin position="270"/>
        <end position="465"/>
    </location>
</feature>
<dbReference type="Proteomes" id="UP001279642">
    <property type="component" value="Unassembled WGS sequence"/>
</dbReference>
<evidence type="ECO:0000256" key="10">
    <source>
        <dbReference type="ARBA" id="ARBA00022777"/>
    </source>
</evidence>
<evidence type="ECO:0000256" key="11">
    <source>
        <dbReference type="ARBA" id="ARBA00022840"/>
    </source>
</evidence>
<dbReference type="Gene3D" id="1.10.287.130">
    <property type="match status" value="1"/>
</dbReference>
<keyword evidence="8 15" id="KW-0812">Transmembrane</keyword>
<feature type="transmembrane region" description="Helical" evidence="15">
    <location>
        <begin position="12"/>
        <end position="31"/>
    </location>
</feature>
<dbReference type="InterPro" id="IPR003660">
    <property type="entry name" value="HAMP_dom"/>
</dbReference>
<keyword evidence="11 18" id="KW-0067">ATP-binding</keyword>
<keyword evidence="13" id="KW-0902">Two-component regulatory system</keyword>
<organism evidence="18 19">
    <name type="scientific">Dongia soli</name>
    <dbReference type="NCBI Taxonomy" id="600628"/>
    <lineage>
        <taxon>Bacteria</taxon>
        <taxon>Pseudomonadati</taxon>
        <taxon>Pseudomonadota</taxon>
        <taxon>Alphaproteobacteria</taxon>
        <taxon>Rhodospirillales</taxon>
        <taxon>Dongiaceae</taxon>
        <taxon>Dongia</taxon>
    </lineage>
</organism>
<evidence type="ECO:0000256" key="6">
    <source>
        <dbReference type="ARBA" id="ARBA00022553"/>
    </source>
</evidence>
<accession>A0ABU5E6A1</accession>
<dbReference type="CDD" id="cd00082">
    <property type="entry name" value="HisKA"/>
    <property type="match status" value="1"/>
</dbReference>
<dbReference type="SUPFAM" id="SSF55874">
    <property type="entry name" value="ATPase domain of HSP90 chaperone/DNA topoisomerase II/histidine kinase"/>
    <property type="match status" value="1"/>
</dbReference>
<dbReference type="InterPro" id="IPR004358">
    <property type="entry name" value="Sig_transdc_His_kin-like_C"/>
</dbReference>
<dbReference type="SMART" id="SM00387">
    <property type="entry name" value="HATPase_c"/>
    <property type="match status" value="1"/>
</dbReference>
<dbReference type="EMBL" id="JAXCLW010000001">
    <property type="protein sequence ID" value="MDY0881805.1"/>
    <property type="molecule type" value="Genomic_DNA"/>
</dbReference>
<dbReference type="Pfam" id="PF00672">
    <property type="entry name" value="HAMP"/>
    <property type="match status" value="1"/>
</dbReference>
<feature type="domain" description="HAMP" evidence="17">
    <location>
        <begin position="210"/>
        <end position="262"/>
    </location>
</feature>
<dbReference type="InterPro" id="IPR003661">
    <property type="entry name" value="HisK_dim/P_dom"/>
</dbReference>
<evidence type="ECO:0000259" key="16">
    <source>
        <dbReference type="PROSITE" id="PS50109"/>
    </source>
</evidence>
<evidence type="ECO:0000256" key="7">
    <source>
        <dbReference type="ARBA" id="ARBA00022679"/>
    </source>
</evidence>
<evidence type="ECO:0000313" key="18">
    <source>
        <dbReference type="EMBL" id="MDY0881805.1"/>
    </source>
</evidence>
<dbReference type="Gene3D" id="1.10.8.500">
    <property type="entry name" value="HAMP domain in histidine kinase"/>
    <property type="match status" value="1"/>
</dbReference>
<dbReference type="RefSeq" id="WP_320506853.1">
    <property type="nucleotide sequence ID" value="NZ_JAXCLW010000001.1"/>
</dbReference>
<evidence type="ECO:0000256" key="14">
    <source>
        <dbReference type="ARBA" id="ARBA00023136"/>
    </source>
</evidence>
<evidence type="ECO:0000256" key="1">
    <source>
        <dbReference type="ARBA" id="ARBA00000085"/>
    </source>
</evidence>
<evidence type="ECO:0000256" key="13">
    <source>
        <dbReference type="ARBA" id="ARBA00023012"/>
    </source>
</evidence>
<dbReference type="PROSITE" id="PS50109">
    <property type="entry name" value="HIS_KIN"/>
    <property type="match status" value="1"/>
</dbReference>
<evidence type="ECO:0000313" key="19">
    <source>
        <dbReference type="Proteomes" id="UP001279642"/>
    </source>
</evidence>
<feature type="transmembrane region" description="Helical" evidence="15">
    <location>
        <begin position="190"/>
        <end position="210"/>
    </location>
</feature>
<dbReference type="SUPFAM" id="SSF158472">
    <property type="entry name" value="HAMP domain-like"/>
    <property type="match status" value="1"/>
</dbReference>
<dbReference type="CDD" id="cd06225">
    <property type="entry name" value="HAMP"/>
    <property type="match status" value="1"/>
</dbReference>
<evidence type="ECO:0000259" key="17">
    <source>
        <dbReference type="PROSITE" id="PS50885"/>
    </source>
</evidence>
<dbReference type="InterPro" id="IPR005467">
    <property type="entry name" value="His_kinase_dom"/>
</dbReference>
<comment type="catalytic activity">
    <reaction evidence="1">
        <text>ATP + protein L-histidine = ADP + protein N-phospho-L-histidine.</text>
        <dbReference type="EC" id="2.7.13.3"/>
    </reaction>
</comment>
<dbReference type="PROSITE" id="PS50885">
    <property type="entry name" value="HAMP"/>
    <property type="match status" value="1"/>
</dbReference>
<dbReference type="InterPro" id="IPR036097">
    <property type="entry name" value="HisK_dim/P_sf"/>
</dbReference>
<keyword evidence="7" id="KW-0808">Transferase</keyword>
<dbReference type="PRINTS" id="PR00344">
    <property type="entry name" value="BCTRLSENSOR"/>
</dbReference>
<dbReference type="SMART" id="SM00388">
    <property type="entry name" value="HisKA"/>
    <property type="match status" value="1"/>
</dbReference>
<dbReference type="Pfam" id="PF00512">
    <property type="entry name" value="HisKA"/>
    <property type="match status" value="1"/>
</dbReference>
<evidence type="ECO:0000256" key="5">
    <source>
        <dbReference type="ARBA" id="ARBA00022519"/>
    </source>
</evidence>
<dbReference type="PANTHER" id="PTHR44936">
    <property type="entry name" value="SENSOR PROTEIN CREC"/>
    <property type="match status" value="1"/>
</dbReference>
<gene>
    <name evidence="18" type="ORF">SMD27_03045</name>
</gene>
<dbReference type="SMART" id="SM00304">
    <property type="entry name" value="HAMP"/>
    <property type="match status" value="1"/>
</dbReference>
<evidence type="ECO:0000256" key="12">
    <source>
        <dbReference type="ARBA" id="ARBA00022989"/>
    </source>
</evidence>
<dbReference type="SUPFAM" id="SSF47384">
    <property type="entry name" value="Homodimeric domain of signal transducing histidine kinase"/>
    <property type="match status" value="1"/>
</dbReference>
<dbReference type="InterPro" id="IPR003594">
    <property type="entry name" value="HATPase_dom"/>
</dbReference>
<dbReference type="Gene3D" id="3.30.565.10">
    <property type="entry name" value="Histidine kinase-like ATPase, C-terminal domain"/>
    <property type="match status" value="1"/>
</dbReference>
<proteinExistence type="predicted"/>
<keyword evidence="9" id="KW-0547">Nucleotide-binding</keyword>
<sequence>MRRFLPDSIVDWLMVIVVTGICASQLATTLFHNINRNEAITALEDVRAAERIASIVAFLENTAPILRRGVATAISRSSLYVTTSNHSAVPDTKAPDRRCARLRDVVKARLVDIHWRQVRVNYAPQPADQDHWFRRLWPGLWGSDQDRTSQILDRQSNERRFRVAIQLLDDTWLNFDVAAVSSLPIASWDLILSILATLAVAIALCLFPVYRLTRPLARLTKAAETMGRGNLDTPLPETGSVEVRRAAHAFNEMQARIRRLVDGRTQMIAAISHDLRTPITRLRLRAEFVDDPEAQQRMLSDLDEMEAMIRSTLAFAREDSDREAPVQFDLAQLLGEMTFDLPDVTLLPVPPGDYQMLGRPLALRRCFGNLIDNAIKYGQRAEISLTPRPTAIMVTIDDFGPGIPPDQRDLVFRPFYRVEASRNRNSGGTGLGLAIVQSIVLTHGGEINLGDRPGGGLRVTLRLPR</sequence>
<dbReference type="InterPro" id="IPR036890">
    <property type="entry name" value="HATPase_C_sf"/>
</dbReference>
<keyword evidence="19" id="KW-1185">Reference proteome</keyword>
<evidence type="ECO:0000256" key="15">
    <source>
        <dbReference type="SAM" id="Phobius"/>
    </source>
</evidence>
<keyword evidence="14 15" id="KW-0472">Membrane</keyword>
<evidence type="ECO:0000256" key="4">
    <source>
        <dbReference type="ARBA" id="ARBA00022475"/>
    </source>
</evidence>
<name>A0ABU5E6A1_9PROT</name>
<evidence type="ECO:0000256" key="2">
    <source>
        <dbReference type="ARBA" id="ARBA00004429"/>
    </source>
</evidence>
<keyword evidence="4" id="KW-1003">Cell membrane</keyword>
<comment type="caution">
    <text evidence="18">The sequence shown here is derived from an EMBL/GenBank/DDBJ whole genome shotgun (WGS) entry which is preliminary data.</text>
</comment>
<dbReference type="EC" id="2.7.13.3" evidence="3"/>
<dbReference type="Pfam" id="PF02518">
    <property type="entry name" value="HATPase_c"/>
    <property type="match status" value="1"/>
</dbReference>
<comment type="subcellular location">
    <subcellularLocation>
        <location evidence="2">Cell inner membrane</location>
        <topology evidence="2">Multi-pass membrane protein</topology>
    </subcellularLocation>
</comment>
<dbReference type="InterPro" id="IPR050980">
    <property type="entry name" value="2C_sensor_his_kinase"/>
</dbReference>
<evidence type="ECO:0000256" key="3">
    <source>
        <dbReference type="ARBA" id="ARBA00012438"/>
    </source>
</evidence>